<dbReference type="Pfam" id="PF13581">
    <property type="entry name" value="HATPase_c_2"/>
    <property type="match status" value="1"/>
</dbReference>
<keyword evidence="1" id="KW-0723">Serine/threonine-protein kinase</keyword>
<name>A0ABS1Z197_9GAMM</name>
<dbReference type="InterPro" id="IPR050267">
    <property type="entry name" value="Anti-sigma-factor_SerPK"/>
</dbReference>
<dbReference type="Proteomes" id="UP000809137">
    <property type="component" value="Unassembled WGS sequence"/>
</dbReference>
<dbReference type="EMBL" id="JAFCXS010000001">
    <property type="protein sequence ID" value="MBM0746160.1"/>
    <property type="molecule type" value="Genomic_DNA"/>
</dbReference>
<feature type="domain" description="Histidine kinase/HSP90-like ATPase" evidence="2">
    <location>
        <begin position="12"/>
        <end position="137"/>
    </location>
</feature>
<evidence type="ECO:0000313" key="3">
    <source>
        <dbReference type="EMBL" id="MBM0746160.1"/>
    </source>
</evidence>
<dbReference type="RefSeq" id="WP_052246490.1">
    <property type="nucleotide sequence ID" value="NZ_CP083448.1"/>
</dbReference>
<organism evidence="3 4">
    <name type="scientific">Pantoea eucrina</name>
    <dbReference type="NCBI Taxonomy" id="472693"/>
    <lineage>
        <taxon>Bacteria</taxon>
        <taxon>Pseudomonadati</taxon>
        <taxon>Pseudomonadota</taxon>
        <taxon>Gammaproteobacteria</taxon>
        <taxon>Enterobacterales</taxon>
        <taxon>Erwiniaceae</taxon>
        <taxon>Pantoea</taxon>
    </lineage>
</organism>
<dbReference type="InterPro" id="IPR036890">
    <property type="entry name" value="HATPase_C_sf"/>
</dbReference>
<protein>
    <submittedName>
        <fullName evidence="3">ATP-binding protein</fullName>
    </submittedName>
</protein>
<evidence type="ECO:0000256" key="1">
    <source>
        <dbReference type="ARBA" id="ARBA00022527"/>
    </source>
</evidence>
<evidence type="ECO:0000259" key="2">
    <source>
        <dbReference type="Pfam" id="PF13581"/>
    </source>
</evidence>
<proteinExistence type="predicted"/>
<dbReference type="PANTHER" id="PTHR35526:SF3">
    <property type="entry name" value="ANTI-SIGMA-F FACTOR RSBW"/>
    <property type="match status" value="1"/>
</dbReference>
<reference evidence="3 4" key="1">
    <citation type="submission" date="2021-01" db="EMBL/GenBank/DDBJ databases">
        <title>Complete genome sequence of Pantoea eucrina OB49, a heavy metal tolerant bacterium with PGPR potential isolated from wheat in Algeria.</title>
        <authorList>
            <person name="Lekired A."/>
            <person name="Ouzari I.H."/>
        </authorList>
    </citation>
    <scope>NUCLEOTIDE SEQUENCE [LARGE SCALE GENOMIC DNA]</scope>
    <source>
        <strain evidence="3 4">OB49</strain>
    </source>
</reference>
<dbReference type="InterPro" id="IPR003594">
    <property type="entry name" value="HATPase_dom"/>
</dbReference>
<dbReference type="SUPFAM" id="SSF55874">
    <property type="entry name" value="ATPase domain of HSP90 chaperone/DNA topoisomerase II/histidine kinase"/>
    <property type="match status" value="1"/>
</dbReference>
<keyword evidence="4" id="KW-1185">Reference proteome</keyword>
<keyword evidence="3" id="KW-0067">ATP-binding</keyword>
<dbReference type="CDD" id="cd16936">
    <property type="entry name" value="HATPase_RsbW-like"/>
    <property type="match status" value="1"/>
</dbReference>
<dbReference type="GO" id="GO:0005524">
    <property type="term" value="F:ATP binding"/>
    <property type="evidence" value="ECO:0007669"/>
    <property type="project" value="UniProtKB-KW"/>
</dbReference>
<keyword evidence="1" id="KW-0808">Transferase</keyword>
<dbReference type="PANTHER" id="PTHR35526">
    <property type="entry name" value="ANTI-SIGMA-F FACTOR RSBW-RELATED"/>
    <property type="match status" value="1"/>
</dbReference>
<accession>A0ABS1Z197</accession>
<dbReference type="Gene3D" id="3.30.565.10">
    <property type="entry name" value="Histidine kinase-like ATPase, C-terminal domain"/>
    <property type="match status" value="1"/>
</dbReference>
<dbReference type="GeneID" id="84691242"/>
<keyword evidence="3" id="KW-0547">Nucleotide-binding</keyword>
<evidence type="ECO:0000313" key="4">
    <source>
        <dbReference type="Proteomes" id="UP000809137"/>
    </source>
</evidence>
<keyword evidence="1" id="KW-0418">Kinase</keyword>
<comment type="caution">
    <text evidence="3">The sequence shown here is derived from an EMBL/GenBank/DDBJ whole genome shotgun (WGS) entry which is preliminary data.</text>
</comment>
<sequence>MHHAMAAEMLTLPATLNSLTRLGNALRRFLQPLQLPESWIYPLDLALCEAASNIIRHGYQDDAQQHYRVHFSCDEQGVTVTLSDSGQPVPEALMERAQRGFDDIALLAEGGRGWPLIYASVDRVSYQRQPAENQLTLWRALPGV</sequence>
<gene>
    <name evidence="3" type="ORF">JJB79_01800</name>
</gene>